<feature type="chain" id="PRO_5024414159" evidence="1">
    <location>
        <begin position="27"/>
        <end position="248"/>
    </location>
</feature>
<dbReference type="Gene3D" id="3.90.640.20">
    <property type="entry name" value="Heat-shock cognate protein, ATPase"/>
    <property type="match status" value="1"/>
</dbReference>
<dbReference type="InterPro" id="IPR021729">
    <property type="entry name" value="DUF3298"/>
</dbReference>
<feature type="signal peptide" evidence="1">
    <location>
        <begin position="1"/>
        <end position="26"/>
    </location>
</feature>
<dbReference type="RefSeq" id="WP_138411149.1">
    <property type="nucleotide sequence ID" value="NZ_QLAG01000005.1"/>
</dbReference>
<dbReference type="Pfam" id="PF11738">
    <property type="entry name" value="DUF3298"/>
    <property type="match status" value="1"/>
</dbReference>
<protein>
    <submittedName>
        <fullName evidence="3">DUF3298 domain-containing protein</fullName>
    </submittedName>
</protein>
<dbReference type="Proteomes" id="UP000306753">
    <property type="component" value="Unassembled WGS sequence"/>
</dbReference>
<name>A0A5R9QH36_9GAMM</name>
<keyword evidence="4" id="KW-1185">Reference proteome</keyword>
<dbReference type="Gene3D" id="3.30.565.40">
    <property type="entry name" value="Fervidobacterium nodosum Rt17-B1 like"/>
    <property type="match status" value="1"/>
</dbReference>
<evidence type="ECO:0000313" key="3">
    <source>
        <dbReference type="EMBL" id="TLX64537.1"/>
    </source>
</evidence>
<feature type="domain" description="DUF3298" evidence="2">
    <location>
        <begin position="159"/>
        <end position="235"/>
    </location>
</feature>
<evidence type="ECO:0000313" key="4">
    <source>
        <dbReference type="Proteomes" id="UP000306753"/>
    </source>
</evidence>
<reference evidence="3 4" key="1">
    <citation type="journal article" date="2017" name="Eur. J. Clin. Microbiol. Infect. Dis.">
        <title>Uncommonly isolated clinical Pseudomonas: identification and phylogenetic assignation.</title>
        <authorList>
            <person name="Mulet M."/>
            <person name="Gomila M."/>
            <person name="Ramirez A."/>
            <person name="Cardew S."/>
            <person name="Moore E.R."/>
            <person name="Lalucat J."/>
            <person name="Garcia-Valdes E."/>
        </authorList>
    </citation>
    <scope>NUCLEOTIDE SEQUENCE [LARGE SCALE GENOMIC DNA]</scope>
    <source>
        <strain evidence="3 4">SD129</strain>
    </source>
</reference>
<accession>A0A5R9QH36</accession>
<keyword evidence="1" id="KW-0732">Signal</keyword>
<proteinExistence type="predicted"/>
<gene>
    <name evidence="3" type="ORF">DN820_05725</name>
</gene>
<organism evidence="3 4">
    <name type="scientific">Stutzerimonas nosocomialis</name>
    <dbReference type="NCBI Taxonomy" id="1056496"/>
    <lineage>
        <taxon>Bacteria</taxon>
        <taxon>Pseudomonadati</taxon>
        <taxon>Pseudomonadota</taxon>
        <taxon>Gammaproteobacteria</taxon>
        <taxon>Pseudomonadales</taxon>
        <taxon>Pseudomonadaceae</taxon>
        <taxon>Stutzerimonas</taxon>
    </lineage>
</organism>
<comment type="caution">
    <text evidence="3">The sequence shown here is derived from an EMBL/GenBank/DDBJ whole genome shotgun (WGS) entry which is preliminary data.</text>
</comment>
<dbReference type="InterPro" id="IPR037126">
    <property type="entry name" value="PdaC/RsiV-like_sf"/>
</dbReference>
<evidence type="ECO:0000256" key="1">
    <source>
        <dbReference type="SAM" id="SignalP"/>
    </source>
</evidence>
<dbReference type="EMBL" id="QLAG01000005">
    <property type="protein sequence ID" value="TLX64537.1"/>
    <property type="molecule type" value="Genomic_DNA"/>
</dbReference>
<evidence type="ECO:0000259" key="2">
    <source>
        <dbReference type="Pfam" id="PF11738"/>
    </source>
</evidence>
<sequence length="248" mass="28132">MTSPFTCRALALSGLVLLLGACQSQAPDTRQPQIQVRQVLSEQRPQGCTADNCPLVNVDTLQFADEPALNQLIDARLRAMTRSRPDDQIPPTLDAYRQRFLQEAAPGWASYLQAKVREQHGSILVIELSSYLFEGGAHGMPGRGFINYDLEQDRELVLSDLLEPGASTDFWRHAEKAHWRWLEENEHARDADFLEHWPFQPTPHVALLNDRILLKYDVYSIAPYSSGHPELEIPLADLKGILRPEYLH</sequence>
<dbReference type="AlphaFoldDB" id="A0A5R9QH36"/>